<dbReference type="AlphaFoldDB" id="A0A9P3HC29"/>
<dbReference type="Proteomes" id="UP000827284">
    <property type="component" value="Unassembled WGS sequence"/>
</dbReference>
<comment type="caution">
    <text evidence="1">The sequence shown here is derived from an EMBL/GenBank/DDBJ whole genome shotgun (WGS) entry which is preliminary data.</text>
</comment>
<keyword evidence="2" id="KW-1185">Reference proteome</keyword>
<sequence>MGDVSAAFHVGEYASDPNSELRKIFSVRENQQDGLATILKYCQDKSRFKPGDVDTTAFKEVLQSEFSDVVTEDLKPTKFIKYQQNRVGSEGGVDDLVQHLPDNTRLKKFLASRPSVGNYDWSMAQFITEVEGDYLSLYVVELRVFGRHDSGGSHSGEKIRYGCRSVDRDEMTRRADDLVAKLREKERLVDWAKGMSSVGYH</sequence>
<protein>
    <submittedName>
        <fullName evidence="1">Uncharacterized protein</fullName>
    </submittedName>
</protein>
<proteinExistence type="predicted"/>
<evidence type="ECO:0000313" key="2">
    <source>
        <dbReference type="Proteomes" id="UP000827284"/>
    </source>
</evidence>
<evidence type="ECO:0000313" key="1">
    <source>
        <dbReference type="EMBL" id="GJJ73887.1"/>
    </source>
</evidence>
<dbReference type="EMBL" id="BQFW01000008">
    <property type="protein sequence ID" value="GJJ73887.1"/>
    <property type="molecule type" value="Genomic_DNA"/>
</dbReference>
<reference evidence="1" key="2">
    <citation type="journal article" date="2022" name="Microbiol. Resour. Announc.">
        <title>Whole-Genome Sequence of Entomortierella parvispora E1425, a Mucoromycotan Fungus Associated with Burkholderiaceae-Related Endosymbiotic Bacteria.</title>
        <authorList>
            <person name="Herlambang A."/>
            <person name="Guo Y."/>
            <person name="Takashima Y."/>
            <person name="Narisawa K."/>
            <person name="Ohta H."/>
            <person name="Nishizawa T."/>
        </authorList>
    </citation>
    <scope>NUCLEOTIDE SEQUENCE</scope>
    <source>
        <strain evidence="1">E1425</strain>
    </source>
</reference>
<name>A0A9P3HC29_9FUNG</name>
<reference evidence="1" key="1">
    <citation type="submission" date="2021-11" db="EMBL/GenBank/DDBJ databases">
        <authorList>
            <person name="Herlambang A."/>
            <person name="Guo Y."/>
            <person name="Takashima Y."/>
            <person name="Nishizawa T."/>
        </authorList>
    </citation>
    <scope>NUCLEOTIDE SEQUENCE</scope>
    <source>
        <strain evidence="1">E1425</strain>
    </source>
</reference>
<organism evidence="1 2">
    <name type="scientific">Entomortierella parvispora</name>
    <dbReference type="NCBI Taxonomy" id="205924"/>
    <lineage>
        <taxon>Eukaryota</taxon>
        <taxon>Fungi</taxon>
        <taxon>Fungi incertae sedis</taxon>
        <taxon>Mucoromycota</taxon>
        <taxon>Mortierellomycotina</taxon>
        <taxon>Mortierellomycetes</taxon>
        <taxon>Mortierellales</taxon>
        <taxon>Mortierellaceae</taxon>
        <taxon>Entomortierella</taxon>
    </lineage>
</organism>
<dbReference type="OrthoDB" id="2430661at2759"/>
<accession>A0A9P3HC29</accession>
<gene>
    <name evidence="1" type="ORF">EMPS_06245</name>
</gene>